<name>A0A482W1T2_ASBVE</name>
<dbReference type="AlphaFoldDB" id="A0A482W1T2"/>
<reference evidence="2 3" key="1">
    <citation type="submission" date="2017-03" db="EMBL/GenBank/DDBJ databases">
        <title>Genome of the blue death feigning beetle - Asbolus verrucosus.</title>
        <authorList>
            <person name="Rider S.D."/>
        </authorList>
    </citation>
    <scope>NUCLEOTIDE SEQUENCE [LARGE SCALE GENOMIC DNA]</scope>
    <source>
        <strain evidence="2">Butters</strain>
        <tissue evidence="2">Head and leg muscle</tissue>
    </source>
</reference>
<evidence type="ECO:0000313" key="2">
    <source>
        <dbReference type="EMBL" id="RZC38925.1"/>
    </source>
</evidence>
<evidence type="ECO:0000313" key="3">
    <source>
        <dbReference type="Proteomes" id="UP000292052"/>
    </source>
</evidence>
<protein>
    <submittedName>
        <fullName evidence="2">Uncharacterized protein</fullName>
    </submittedName>
</protein>
<feature type="compositionally biased region" description="Basic residues" evidence="1">
    <location>
        <begin position="36"/>
        <end position="46"/>
    </location>
</feature>
<dbReference type="Proteomes" id="UP000292052">
    <property type="component" value="Unassembled WGS sequence"/>
</dbReference>
<evidence type="ECO:0000256" key="1">
    <source>
        <dbReference type="SAM" id="MobiDB-lite"/>
    </source>
</evidence>
<gene>
    <name evidence="2" type="ORF">BDFB_007338</name>
</gene>
<sequence length="46" mass="5571">MKVLPSWQIRSSLEISLNLPMNCQPHMKYHNSPSNRSRKSWRFRDN</sequence>
<organism evidence="2 3">
    <name type="scientific">Asbolus verrucosus</name>
    <name type="common">Desert ironclad beetle</name>
    <dbReference type="NCBI Taxonomy" id="1661398"/>
    <lineage>
        <taxon>Eukaryota</taxon>
        <taxon>Metazoa</taxon>
        <taxon>Ecdysozoa</taxon>
        <taxon>Arthropoda</taxon>
        <taxon>Hexapoda</taxon>
        <taxon>Insecta</taxon>
        <taxon>Pterygota</taxon>
        <taxon>Neoptera</taxon>
        <taxon>Endopterygota</taxon>
        <taxon>Coleoptera</taxon>
        <taxon>Polyphaga</taxon>
        <taxon>Cucujiformia</taxon>
        <taxon>Tenebrionidae</taxon>
        <taxon>Pimeliinae</taxon>
        <taxon>Asbolus</taxon>
    </lineage>
</organism>
<proteinExistence type="predicted"/>
<feature type="region of interest" description="Disordered" evidence="1">
    <location>
        <begin position="26"/>
        <end position="46"/>
    </location>
</feature>
<dbReference type="EMBL" id="QDEB01038801">
    <property type="protein sequence ID" value="RZC38925.1"/>
    <property type="molecule type" value="Genomic_DNA"/>
</dbReference>
<accession>A0A482W1T2</accession>
<comment type="caution">
    <text evidence="2">The sequence shown here is derived from an EMBL/GenBank/DDBJ whole genome shotgun (WGS) entry which is preliminary data.</text>
</comment>
<keyword evidence="3" id="KW-1185">Reference proteome</keyword>